<accession>A0A843SQL6</accession>
<evidence type="ECO:0000313" key="6">
    <source>
        <dbReference type="EMBL" id="MQA23187.1"/>
    </source>
</evidence>
<keyword evidence="3" id="KW-0677">Repeat</keyword>
<keyword evidence="2 6" id="KW-0808">Transferase</keyword>
<comment type="caution">
    <text evidence="6">The sequence shown here is derived from an EMBL/GenBank/DDBJ whole genome shotgun (WGS) entry which is preliminary data.</text>
</comment>
<dbReference type="SUPFAM" id="SSF51161">
    <property type="entry name" value="Trimeric LpxA-like enzymes"/>
    <property type="match status" value="1"/>
</dbReference>
<comment type="similarity">
    <text evidence="1">Belongs to the transferase hexapeptide repeat family.</text>
</comment>
<dbReference type="InterPro" id="IPR029044">
    <property type="entry name" value="Nucleotide-diphossugar_trans"/>
</dbReference>
<dbReference type="PANTHER" id="PTHR43300">
    <property type="entry name" value="ACETYLTRANSFERASE"/>
    <property type="match status" value="1"/>
</dbReference>
<dbReference type="RefSeq" id="WP_152808960.1">
    <property type="nucleotide sequence ID" value="NZ_WHUF01000009.1"/>
</dbReference>
<evidence type="ECO:0000256" key="4">
    <source>
        <dbReference type="ARBA" id="ARBA00023315"/>
    </source>
</evidence>
<dbReference type="Pfam" id="PF00535">
    <property type="entry name" value="Glycos_transf_2"/>
    <property type="match status" value="1"/>
</dbReference>
<gene>
    <name evidence="6" type="ORF">GEV01_27060</name>
</gene>
<feature type="domain" description="Glycosyltransferase 2-like" evidence="5">
    <location>
        <begin position="9"/>
        <end position="121"/>
    </location>
</feature>
<dbReference type="InterPro" id="IPR001173">
    <property type="entry name" value="Glyco_trans_2-like"/>
</dbReference>
<dbReference type="InterPro" id="IPR001451">
    <property type="entry name" value="Hexapep"/>
</dbReference>
<dbReference type="AlphaFoldDB" id="A0A843SQL6"/>
<evidence type="ECO:0000256" key="3">
    <source>
        <dbReference type="ARBA" id="ARBA00022737"/>
    </source>
</evidence>
<dbReference type="Gene3D" id="2.160.10.10">
    <property type="entry name" value="Hexapeptide repeat proteins"/>
    <property type="match status" value="1"/>
</dbReference>
<dbReference type="Proteomes" id="UP000444318">
    <property type="component" value="Unassembled WGS sequence"/>
</dbReference>
<dbReference type="SUPFAM" id="SSF53448">
    <property type="entry name" value="Nucleotide-diphospho-sugar transferases"/>
    <property type="match status" value="1"/>
</dbReference>
<dbReference type="EMBL" id="WHUF01000009">
    <property type="protein sequence ID" value="MQA23187.1"/>
    <property type="molecule type" value="Genomic_DNA"/>
</dbReference>
<name>A0A843SQL6_9BURK</name>
<organism evidence="6 7">
    <name type="scientific">Rugamonas rivuli</name>
    <dbReference type="NCBI Taxonomy" id="2743358"/>
    <lineage>
        <taxon>Bacteria</taxon>
        <taxon>Pseudomonadati</taxon>
        <taxon>Pseudomonadota</taxon>
        <taxon>Betaproteobacteria</taxon>
        <taxon>Burkholderiales</taxon>
        <taxon>Oxalobacteraceae</taxon>
        <taxon>Telluria group</taxon>
        <taxon>Rugamonas</taxon>
    </lineage>
</organism>
<dbReference type="GO" id="GO:0016746">
    <property type="term" value="F:acyltransferase activity"/>
    <property type="evidence" value="ECO:0007669"/>
    <property type="project" value="UniProtKB-KW"/>
</dbReference>
<dbReference type="InterPro" id="IPR011004">
    <property type="entry name" value="Trimer_LpxA-like_sf"/>
</dbReference>
<dbReference type="CDD" id="cd00761">
    <property type="entry name" value="Glyco_tranf_GTA_type"/>
    <property type="match status" value="1"/>
</dbReference>
<evidence type="ECO:0000256" key="2">
    <source>
        <dbReference type="ARBA" id="ARBA00022679"/>
    </source>
</evidence>
<dbReference type="PANTHER" id="PTHR43300:SF11">
    <property type="entry name" value="ACETYLTRANSFERASE RV3034C-RELATED"/>
    <property type="match status" value="1"/>
</dbReference>
<protein>
    <submittedName>
        <fullName evidence="6">Glycosyltransferase</fullName>
    </submittedName>
</protein>
<sequence>MEPSGILLSICIPTYNRAELLRETLATITSQAVFSQENEIEIIVSDNASADHTTEVVAGFLAAFPGKIRYHRHPVTILPDLNFEAALKMASGKFLKLHNDNLEVLDGTLAEILKVIRATAAERPIIVFTNGNQNQGNPIEVLTSMDEYVTRISFFSTWMGGFGIWREEFEAMDNFVRYPELKLIHTDVLFRLLAKGKRVIALFGIYFTGKPVHKKGGYNIAEVFGRNYLGLLREYVSAGMLSDAVFQQEKRLILTRHIIPYYFDHNNAFDKTGFFEYMQDYLHDDYFYEALKGLPHDVPARPVPAPAPAPAPAAAPEQSLEQQKRAYWRALNPHNQTDLLMSAGAFDFGKVSVGRMTYGELNIMAYGRDAERLSIGSFVSIASEVKFMLGGNHPYEGVSTYPFRVKYFGEGLESSTKGAIVVGDDVWIGYQTLVMSGVTIGQGAIVAAGSVVTKNVAPYTIVGGNPARFIKHRFDPAIVEKMQRLDYSRVSDAAILQSRETLYEALTLDNVDAIIDRLMGVAG</sequence>
<keyword evidence="7" id="KW-1185">Reference proteome</keyword>
<evidence type="ECO:0000259" key="5">
    <source>
        <dbReference type="Pfam" id="PF00535"/>
    </source>
</evidence>
<dbReference type="Pfam" id="PF00132">
    <property type="entry name" value="Hexapep"/>
    <property type="match status" value="1"/>
</dbReference>
<keyword evidence="4" id="KW-0012">Acyltransferase</keyword>
<reference evidence="6 7" key="1">
    <citation type="submission" date="2019-10" db="EMBL/GenBank/DDBJ databases">
        <title>Two novel species isolated from a subtropical stream in China.</title>
        <authorList>
            <person name="Lu H."/>
        </authorList>
    </citation>
    <scope>NUCLEOTIDE SEQUENCE [LARGE SCALE GENOMIC DNA]</scope>
    <source>
        <strain evidence="6 7">FT103W</strain>
    </source>
</reference>
<proteinExistence type="inferred from homology"/>
<evidence type="ECO:0000313" key="7">
    <source>
        <dbReference type="Proteomes" id="UP000444318"/>
    </source>
</evidence>
<dbReference type="InterPro" id="IPR050179">
    <property type="entry name" value="Trans_hexapeptide_repeat"/>
</dbReference>
<dbReference type="Gene3D" id="3.90.550.10">
    <property type="entry name" value="Spore Coat Polysaccharide Biosynthesis Protein SpsA, Chain A"/>
    <property type="match status" value="1"/>
</dbReference>
<dbReference type="PROSITE" id="PS00101">
    <property type="entry name" value="HEXAPEP_TRANSFERASES"/>
    <property type="match status" value="1"/>
</dbReference>
<dbReference type="CDD" id="cd03349">
    <property type="entry name" value="LbH_XAT"/>
    <property type="match status" value="1"/>
</dbReference>
<dbReference type="InterPro" id="IPR018357">
    <property type="entry name" value="Hexapep_transf_CS"/>
</dbReference>
<evidence type="ECO:0000256" key="1">
    <source>
        <dbReference type="ARBA" id="ARBA00007274"/>
    </source>
</evidence>